<accession>A0A2K1KIP1</accession>
<dbReference type="Proteomes" id="UP000006727">
    <property type="component" value="Chromosome 5"/>
</dbReference>
<protein>
    <submittedName>
        <fullName evidence="1 2">Uncharacterized protein</fullName>
    </submittedName>
</protein>
<evidence type="ECO:0000313" key="3">
    <source>
        <dbReference type="Proteomes" id="UP000006727"/>
    </source>
</evidence>
<sequence>MENFIGRLLSQNYAKFLIKKSKKCIYISKDMAATKEHFLKDQMVFVTFIDSKLILSIFLKWLTKLLPCKEVAQHILILTLYKFRGVMSIFQTWIFYFYSNTHQGMMVHT</sequence>
<reference evidence="2" key="3">
    <citation type="submission" date="2020-12" db="UniProtKB">
        <authorList>
            <consortium name="EnsemblPlants"/>
        </authorList>
    </citation>
    <scope>IDENTIFICATION</scope>
</reference>
<reference evidence="1 3" key="2">
    <citation type="journal article" date="2018" name="Plant J.">
        <title>The Physcomitrella patens chromosome-scale assembly reveals moss genome structure and evolution.</title>
        <authorList>
            <person name="Lang D."/>
            <person name="Ullrich K.K."/>
            <person name="Murat F."/>
            <person name="Fuchs J."/>
            <person name="Jenkins J."/>
            <person name="Haas F.B."/>
            <person name="Piednoel M."/>
            <person name="Gundlach H."/>
            <person name="Van Bel M."/>
            <person name="Meyberg R."/>
            <person name="Vives C."/>
            <person name="Morata J."/>
            <person name="Symeonidi A."/>
            <person name="Hiss M."/>
            <person name="Muchero W."/>
            <person name="Kamisugi Y."/>
            <person name="Saleh O."/>
            <person name="Blanc G."/>
            <person name="Decker E.L."/>
            <person name="van Gessel N."/>
            <person name="Grimwood J."/>
            <person name="Hayes R.D."/>
            <person name="Graham S.W."/>
            <person name="Gunter L.E."/>
            <person name="McDaniel S.F."/>
            <person name="Hoernstein S.N.W."/>
            <person name="Larsson A."/>
            <person name="Li F.W."/>
            <person name="Perroud P.F."/>
            <person name="Phillips J."/>
            <person name="Ranjan P."/>
            <person name="Rokshar D.S."/>
            <person name="Rothfels C.J."/>
            <person name="Schneider L."/>
            <person name="Shu S."/>
            <person name="Stevenson D.W."/>
            <person name="Thummler F."/>
            <person name="Tillich M."/>
            <person name="Villarreal Aguilar J.C."/>
            <person name="Widiez T."/>
            <person name="Wong G.K."/>
            <person name="Wymore A."/>
            <person name="Zhang Y."/>
            <person name="Zimmer A.D."/>
            <person name="Quatrano R.S."/>
            <person name="Mayer K.F.X."/>
            <person name="Goodstein D."/>
            <person name="Casacuberta J.M."/>
            <person name="Vandepoele K."/>
            <person name="Reski R."/>
            <person name="Cuming A.C."/>
            <person name="Tuskan G.A."/>
            <person name="Maumus F."/>
            <person name="Salse J."/>
            <person name="Schmutz J."/>
            <person name="Rensing S.A."/>
        </authorList>
    </citation>
    <scope>NUCLEOTIDE SEQUENCE [LARGE SCALE GENOMIC DNA]</scope>
    <source>
        <strain evidence="2 3">cv. Gransden 2004</strain>
    </source>
</reference>
<proteinExistence type="predicted"/>
<dbReference type="Gramene" id="Pp3c5_6141V3.1">
    <property type="protein sequence ID" value="Pp3c5_6141V3.1"/>
    <property type="gene ID" value="Pp3c5_6141"/>
</dbReference>
<dbReference type="InParanoid" id="A0A2K1KIP1"/>
<name>A0A2K1KIP1_PHYPA</name>
<evidence type="ECO:0000313" key="2">
    <source>
        <dbReference type="EnsemblPlants" id="Pp3c5_6141V3.1"/>
    </source>
</evidence>
<dbReference type="EnsemblPlants" id="Pp3c5_6141V3.1">
    <property type="protein sequence ID" value="Pp3c5_6141V3.1"/>
    <property type="gene ID" value="Pp3c5_6141"/>
</dbReference>
<gene>
    <name evidence="1" type="ORF">PHYPA_007313</name>
</gene>
<reference evidence="1 3" key="1">
    <citation type="journal article" date="2008" name="Science">
        <title>The Physcomitrella genome reveals evolutionary insights into the conquest of land by plants.</title>
        <authorList>
            <person name="Rensing S."/>
            <person name="Lang D."/>
            <person name="Zimmer A."/>
            <person name="Terry A."/>
            <person name="Salamov A."/>
            <person name="Shapiro H."/>
            <person name="Nishiyama T."/>
            <person name="Perroud P.-F."/>
            <person name="Lindquist E."/>
            <person name="Kamisugi Y."/>
            <person name="Tanahashi T."/>
            <person name="Sakakibara K."/>
            <person name="Fujita T."/>
            <person name="Oishi K."/>
            <person name="Shin-I T."/>
            <person name="Kuroki Y."/>
            <person name="Toyoda A."/>
            <person name="Suzuki Y."/>
            <person name="Hashimoto A."/>
            <person name="Yamaguchi K."/>
            <person name="Sugano A."/>
            <person name="Kohara Y."/>
            <person name="Fujiyama A."/>
            <person name="Anterola A."/>
            <person name="Aoki S."/>
            <person name="Ashton N."/>
            <person name="Barbazuk W.B."/>
            <person name="Barker E."/>
            <person name="Bennetzen J."/>
            <person name="Bezanilla M."/>
            <person name="Blankenship R."/>
            <person name="Cho S.H."/>
            <person name="Dutcher S."/>
            <person name="Estelle M."/>
            <person name="Fawcett J.A."/>
            <person name="Gundlach H."/>
            <person name="Hanada K."/>
            <person name="Heyl A."/>
            <person name="Hicks K.A."/>
            <person name="Hugh J."/>
            <person name="Lohr M."/>
            <person name="Mayer K."/>
            <person name="Melkozernov A."/>
            <person name="Murata T."/>
            <person name="Nelson D."/>
            <person name="Pils B."/>
            <person name="Prigge M."/>
            <person name="Reiss B."/>
            <person name="Renner T."/>
            <person name="Rombauts S."/>
            <person name="Rushton P."/>
            <person name="Sanderfoot A."/>
            <person name="Schween G."/>
            <person name="Shiu S.-H."/>
            <person name="Stueber K."/>
            <person name="Theodoulou F.L."/>
            <person name="Tu H."/>
            <person name="Van de Peer Y."/>
            <person name="Verrier P.J."/>
            <person name="Waters E."/>
            <person name="Wood A."/>
            <person name="Yang L."/>
            <person name="Cove D."/>
            <person name="Cuming A."/>
            <person name="Hasebe M."/>
            <person name="Lucas S."/>
            <person name="Mishler D.B."/>
            <person name="Reski R."/>
            <person name="Grigoriev I."/>
            <person name="Quatrano R.S."/>
            <person name="Boore J.L."/>
        </authorList>
    </citation>
    <scope>NUCLEOTIDE SEQUENCE [LARGE SCALE GENOMIC DNA]</scope>
    <source>
        <strain evidence="2 3">cv. Gransden 2004</strain>
    </source>
</reference>
<dbReference type="EMBL" id="ABEU02000005">
    <property type="protein sequence ID" value="PNR53638.1"/>
    <property type="molecule type" value="Genomic_DNA"/>
</dbReference>
<evidence type="ECO:0000313" key="1">
    <source>
        <dbReference type="EMBL" id="PNR53638.1"/>
    </source>
</evidence>
<organism evidence="1">
    <name type="scientific">Physcomitrium patens</name>
    <name type="common">Spreading-leaved earth moss</name>
    <name type="synonym">Physcomitrella patens</name>
    <dbReference type="NCBI Taxonomy" id="3218"/>
    <lineage>
        <taxon>Eukaryota</taxon>
        <taxon>Viridiplantae</taxon>
        <taxon>Streptophyta</taxon>
        <taxon>Embryophyta</taxon>
        <taxon>Bryophyta</taxon>
        <taxon>Bryophytina</taxon>
        <taxon>Bryopsida</taxon>
        <taxon>Funariidae</taxon>
        <taxon>Funariales</taxon>
        <taxon>Funariaceae</taxon>
        <taxon>Physcomitrium</taxon>
    </lineage>
</organism>
<dbReference type="AlphaFoldDB" id="A0A2K1KIP1"/>
<keyword evidence="3" id="KW-1185">Reference proteome</keyword>